<dbReference type="InterPro" id="IPR024079">
    <property type="entry name" value="MetalloPept_cat_dom_sf"/>
</dbReference>
<feature type="region of interest" description="Disordered" evidence="3">
    <location>
        <begin position="132"/>
        <end position="155"/>
    </location>
</feature>
<reference evidence="5" key="2">
    <citation type="submission" date="2025-08" db="UniProtKB">
        <authorList>
            <consortium name="Ensembl"/>
        </authorList>
    </citation>
    <scope>IDENTIFICATION</scope>
</reference>
<keyword evidence="6" id="KW-1185">Reference proteome</keyword>
<evidence type="ECO:0000259" key="4">
    <source>
        <dbReference type="PROSITE" id="PS50215"/>
    </source>
</evidence>
<feature type="domain" description="Peptidase M12B" evidence="4">
    <location>
        <begin position="161"/>
        <end position="216"/>
    </location>
</feature>
<reference evidence="5" key="1">
    <citation type="submission" date="2019-06" db="EMBL/GenBank/DDBJ databases">
        <authorList>
            <consortium name="Wellcome Sanger Institute Data Sharing"/>
        </authorList>
    </citation>
    <scope>NUCLEOTIDE SEQUENCE [LARGE SCALE GENOMIC DNA]</scope>
</reference>
<proteinExistence type="predicted"/>
<keyword evidence="1" id="KW-1015">Disulfide bond</keyword>
<name>A0A667XVM8_9TELE</name>
<dbReference type="AlphaFoldDB" id="A0A667XVM8"/>
<evidence type="ECO:0000256" key="3">
    <source>
        <dbReference type="SAM" id="MobiDB-lite"/>
    </source>
</evidence>
<evidence type="ECO:0000313" key="5">
    <source>
        <dbReference type="Ensembl" id="ENSMMDP00005019307.1"/>
    </source>
</evidence>
<dbReference type="PANTHER" id="PTHR11905">
    <property type="entry name" value="ADAM A DISINTEGRIN AND METALLOPROTEASE DOMAIN"/>
    <property type="match status" value="1"/>
</dbReference>
<organism evidence="5 6">
    <name type="scientific">Myripristis murdjan</name>
    <name type="common">pinecone soldierfish</name>
    <dbReference type="NCBI Taxonomy" id="586833"/>
    <lineage>
        <taxon>Eukaryota</taxon>
        <taxon>Metazoa</taxon>
        <taxon>Chordata</taxon>
        <taxon>Craniata</taxon>
        <taxon>Vertebrata</taxon>
        <taxon>Euteleostomi</taxon>
        <taxon>Actinopterygii</taxon>
        <taxon>Neopterygii</taxon>
        <taxon>Teleostei</taxon>
        <taxon>Neoteleostei</taxon>
        <taxon>Acanthomorphata</taxon>
        <taxon>Holocentriformes</taxon>
        <taxon>Holocentridae</taxon>
        <taxon>Myripristis</taxon>
    </lineage>
</organism>
<dbReference type="Proteomes" id="UP000472263">
    <property type="component" value="Chromosome 9"/>
</dbReference>
<dbReference type="PROSITE" id="PS50215">
    <property type="entry name" value="ADAM_MEPRO"/>
    <property type="match status" value="1"/>
</dbReference>
<dbReference type="InParanoid" id="A0A667XVM8"/>
<dbReference type="SUPFAM" id="SSF55486">
    <property type="entry name" value="Metalloproteases ('zincins'), catalytic domain"/>
    <property type="match status" value="1"/>
</dbReference>
<dbReference type="GO" id="GO:0005886">
    <property type="term" value="C:plasma membrane"/>
    <property type="evidence" value="ECO:0007669"/>
    <property type="project" value="TreeGrafter"/>
</dbReference>
<dbReference type="GO" id="GO:0004222">
    <property type="term" value="F:metalloendopeptidase activity"/>
    <property type="evidence" value="ECO:0007669"/>
    <property type="project" value="InterPro"/>
</dbReference>
<comment type="caution">
    <text evidence="2">Lacks conserved residue(s) required for the propagation of feature annotation.</text>
</comment>
<dbReference type="InterPro" id="IPR002870">
    <property type="entry name" value="Peptidase_M12B_N"/>
</dbReference>
<protein>
    <recommendedName>
        <fullName evidence="4">Peptidase M12B domain-containing protein</fullName>
    </recommendedName>
</protein>
<dbReference type="GO" id="GO:0006508">
    <property type="term" value="P:proteolysis"/>
    <property type="evidence" value="ECO:0007669"/>
    <property type="project" value="InterPro"/>
</dbReference>
<evidence type="ECO:0000256" key="1">
    <source>
        <dbReference type="ARBA" id="ARBA00023157"/>
    </source>
</evidence>
<dbReference type="Ensembl" id="ENSMMDT00005019767.1">
    <property type="protein sequence ID" value="ENSMMDP00005019307.1"/>
    <property type="gene ID" value="ENSMMDG00005009578.1"/>
</dbReference>
<dbReference type="Gene3D" id="3.40.390.10">
    <property type="entry name" value="Collagenase (Catalytic Domain)"/>
    <property type="match status" value="1"/>
</dbReference>
<evidence type="ECO:0000256" key="2">
    <source>
        <dbReference type="PROSITE-ProRule" id="PRU00276"/>
    </source>
</evidence>
<accession>A0A667XVM8</accession>
<dbReference type="InterPro" id="IPR001590">
    <property type="entry name" value="Peptidase_M12B"/>
</dbReference>
<sequence length="224" mass="25762">HTVRKRHHFRPETIKYGMKVGGKDIEMHLEKNNELFTRDYSETYYLEDGRQTTRAPDIDHCYYHGTIVNHSESAVSISTCDGLRGYFKTSAQSYLIEPLSGEDEGDHAVFKYDEHKNKPMVCGVTNTTWSSDFEPPTRRRRSRSSVTSPPRKNSSRCRLQVYKPLNTFVSLVGLDVWSSRDLISVSSSADASLDAFINWRKTELVKRTKHDIAYLIRSLTALHL</sequence>
<dbReference type="Pfam" id="PF01562">
    <property type="entry name" value="Pep_M12B_propep"/>
    <property type="match status" value="1"/>
</dbReference>
<reference evidence="5" key="3">
    <citation type="submission" date="2025-09" db="UniProtKB">
        <authorList>
            <consortium name="Ensembl"/>
        </authorList>
    </citation>
    <scope>IDENTIFICATION</scope>
</reference>
<dbReference type="GeneTree" id="ENSGT00940000156716"/>
<dbReference type="PANTHER" id="PTHR11905:SF32">
    <property type="entry name" value="DISINTEGRIN AND METALLOPROTEINASE DOMAIN-CONTAINING PROTEIN 28"/>
    <property type="match status" value="1"/>
</dbReference>
<evidence type="ECO:0000313" key="6">
    <source>
        <dbReference type="Proteomes" id="UP000472263"/>
    </source>
</evidence>
<dbReference type="Pfam" id="PF01421">
    <property type="entry name" value="Reprolysin"/>
    <property type="match status" value="1"/>
</dbReference>